<dbReference type="AlphaFoldDB" id="A0A0C9VJ22"/>
<evidence type="ECO:0000313" key="5">
    <source>
        <dbReference type="Proteomes" id="UP000054279"/>
    </source>
</evidence>
<evidence type="ECO:0000313" key="4">
    <source>
        <dbReference type="EMBL" id="KIJ47974.1"/>
    </source>
</evidence>
<dbReference type="PROSITE" id="PS50157">
    <property type="entry name" value="ZINC_FINGER_C2H2_2"/>
    <property type="match status" value="1"/>
</dbReference>
<dbReference type="SUPFAM" id="SSF57667">
    <property type="entry name" value="beta-beta-alpha zinc fingers"/>
    <property type="match status" value="1"/>
</dbReference>
<accession>A0A0C9VJ22</accession>
<dbReference type="OrthoDB" id="4748970at2759"/>
<reference evidence="4 5" key="1">
    <citation type="submission" date="2014-06" db="EMBL/GenBank/DDBJ databases">
        <title>Evolutionary Origins and Diversification of the Mycorrhizal Mutualists.</title>
        <authorList>
            <consortium name="DOE Joint Genome Institute"/>
            <consortium name="Mycorrhizal Genomics Consortium"/>
            <person name="Kohler A."/>
            <person name="Kuo A."/>
            <person name="Nagy L.G."/>
            <person name="Floudas D."/>
            <person name="Copeland A."/>
            <person name="Barry K.W."/>
            <person name="Cichocki N."/>
            <person name="Veneault-Fourrey C."/>
            <person name="LaButti K."/>
            <person name="Lindquist E.A."/>
            <person name="Lipzen A."/>
            <person name="Lundell T."/>
            <person name="Morin E."/>
            <person name="Murat C."/>
            <person name="Riley R."/>
            <person name="Ohm R."/>
            <person name="Sun H."/>
            <person name="Tunlid A."/>
            <person name="Henrissat B."/>
            <person name="Grigoriev I.V."/>
            <person name="Hibbett D.S."/>
            <person name="Martin F."/>
        </authorList>
    </citation>
    <scope>NUCLEOTIDE SEQUENCE [LARGE SCALE GENOMIC DNA]</scope>
    <source>
        <strain evidence="4 5">SS14</strain>
    </source>
</reference>
<keyword evidence="1" id="KW-0479">Metal-binding</keyword>
<protein>
    <recommendedName>
        <fullName evidence="3">C2H2-type domain-containing protein</fullName>
    </recommendedName>
</protein>
<organism evidence="4 5">
    <name type="scientific">Sphaerobolus stellatus (strain SS14)</name>
    <dbReference type="NCBI Taxonomy" id="990650"/>
    <lineage>
        <taxon>Eukaryota</taxon>
        <taxon>Fungi</taxon>
        <taxon>Dikarya</taxon>
        <taxon>Basidiomycota</taxon>
        <taxon>Agaricomycotina</taxon>
        <taxon>Agaricomycetes</taxon>
        <taxon>Phallomycetidae</taxon>
        <taxon>Geastrales</taxon>
        <taxon>Sphaerobolaceae</taxon>
        <taxon>Sphaerobolus</taxon>
    </lineage>
</organism>
<keyword evidence="5" id="KW-1185">Reference proteome</keyword>
<dbReference type="PROSITE" id="PS00028">
    <property type="entry name" value="ZINC_FINGER_C2H2_1"/>
    <property type="match status" value="1"/>
</dbReference>
<sequence>MHDYMWSNILGDHIHSSEDNGDEDAPSSGYKKVSRSTWNDEKLARHLAKYKEHTGRKPFMCPHTNCNKDYLREMNLMHHMTAHFIAGDPALPFPYPWSSPYLGMGDNVADVYWWAGFTAWAEDEDVVLPLP</sequence>
<name>A0A0C9VJ22_SPHS4</name>
<evidence type="ECO:0000256" key="2">
    <source>
        <dbReference type="SAM" id="MobiDB-lite"/>
    </source>
</evidence>
<dbReference type="EMBL" id="KN837099">
    <property type="protein sequence ID" value="KIJ47974.1"/>
    <property type="molecule type" value="Genomic_DNA"/>
</dbReference>
<dbReference type="InterPro" id="IPR036236">
    <property type="entry name" value="Znf_C2H2_sf"/>
</dbReference>
<gene>
    <name evidence="4" type="ORF">M422DRAFT_248119</name>
</gene>
<dbReference type="Gene3D" id="3.30.160.60">
    <property type="entry name" value="Classic Zinc Finger"/>
    <property type="match status" value="1"/>
</dbReference>
<keyword evidence="1" id="KW-0862">Zinc</keyword>
<proteinExistence type="predicted"/>
<dbReference type="Proteomes" id="UP000054279">
    <property type="component" value="Unassembled WGS sequence"/>
</dbReference>
<feature type="region of interest" description="Disordered" evidence="2">
    <location>
        <begin position="15"/>
        <end position="37"/>
    </location>
</feature>
<feature type="domain" description="C2H2-type" evidence="3">
    <location>
        <begin position="59"/>
        <end position="83"/>
    </location>
</feature>
<keyword evidence="1" id="KW-0863">Zinc-finger</keyword>
<dbReference type="HOGENOM" id="CLU_1928940_0_0_1"/>
<dbReference type="InterPro" id="IPR013087">
    <property type="entry name" value="Znf_C2H2_type"/>
</dbReference>
<dbReference type="GO" id="GO:0008270">
    <property type="term" value="F:zinc ion binding"/>
    <property type="evidence" value="ECO:0007669"/>
    <property type="project" value="UniProtKB-KW"/>
</dbReference>
<evidence type="ECO:0000256" key="1">
    <source>
        <dbReference type="PROSITE-ProRule" id="PRU00042"/>
    </source>
</evidence>
<evidence type="ECO:0000259" key="3">
    <source>
        <dbReference type="PROSITE" id="PS50157"/>
    </source>
</evidence>